<feature type="transmembrane region" description="Helical" evidence="1">
    <location>
        <begin position="12"/>
        <end position="31"/>
    </location>
</feature>
<dbReference type="EMBL" id="MHQM01000036">
    <property type="protein sequence ID" value="OHA02885.1"/>
    <property type="molecule type" value="Genomic_DNA"/>
</dbReference>
<protein>
    <recommendedName>
        <fullName evidence="4">Type 4 fimbrial biogenesis protein PilX N-terminal domain-containing protein</fullName>
    </recommendedName>
</protein>
<evidence type="ECO:0000313" key="2">
    <source>
        <dbReference type="EMBL" id="OHA02885.1"/>
    </source>
</evidence>
<evidence type="ECO:0008006" key="4">
    <source>
        <dbReference type="Google" id="ProtNLM"/>
    </source>
</evidence>
<gene>
    <name evidence="2" type="ORF">A3J58_02295</name>
</gene>
<keyword evidence="1" id="KW-0812">Transmembrane</keyword>
<keyword evidence="1" id="KW-0472">Membrane</keyword>
<sequence>MNTPRHSERGIILLLVVVLVAAILSVSLGVFNMMLGEFRISGDAADSFRALYAADEGFERTLYKDRQQGPLCSGIADPCVPIVMVNVPSGACYEVRVARRAVAPRMKITVTGQYQCGVNPLRVVRRAFEAVY</sequence>
<evidence type="ECO:0000256" key="1">
    <source>
        <dbReference type="SAM" id="Phobius"/>
    </source>
</evidence>
<dbReference type="STRING" id="1802274.A3J58_02295"/>
<name>A0A1G2KTT5_9BACT</name>
<organism evidence="2 3">
    <name type="scientific">Candidatus Sungbacteria bacterium RIFCSPHIGHO2_02_FULL_52_23</name>
    <dbReference type="NCBI Taxonomy" id="1802274"/>
    <lineage>
        <taxon>Bacteria</taxon>
        <taxon>Candidatus Sungiibacteriota</taxon>
    </lineage>
</organism>
<dbReference type="AlphaFoldDB" id="A0A1G2KTT5"/>
<reference evidence="2 3" key="1">
    <citation type="journal article" date="2016" name="Nat. Commun.">
        <title>Thousands of microbial genomes shed light on interconnected biogeochemical processes in an aquifer system.</title>
        <authorList>
            <person name="Anantharaman K."/>
            <person name="Brown C.T."/>
            <person name="Hug L.A."/>
            <person name="Sharon I."/>
            <person name="Castelle C.J."/>
            <person name="Probst A.J."/>
            <person name="Thomas B.C."/>
            <person name="Singh A."/>
            <person name="Wilkins M.J."/>
            <person name="Karaoz U."/>
            <person name="Brodie E.L."/>
            <person name="Williams K.H."/>
            <person name="Hubbard S.S."/>
            <person name="Banfield J.F."/>
        </authorList>
    </citation>
    <scope>NUCLEOTIDE SEQUENCE [LARGE SCALE GENOMIC DNA]</scope>
</reference>
<evidence type="ECO:0000313" key="3">
    <source>
        <dbReference type="Proteomes" id="UP000178510"/>
    </source>
</evidence>
<dbReference type="Proteomes" id="UP000178510">
    <property type="component" value="Unassembled WGS sequence"/>
</dbReference>
<accession>A0A1G2KTT5</accession>
<proteinExistence type="predicted"/>
<keyword evidence="1" id="KW-1133">Transmembrane helix</keyword>
<comment type="caution">
    <text evidence="2">The sequence shown here is derived from an EMBL/GenBank/DDBJ whole genome shotgun (WGS) entry which is preliminary data.</text>
</comment>